<dbReference type="EMBL" id="AESD01000503">
    <property type="protein sequence ID" value="EHJ11871.1"/>
    <property type="molecule type" value="Genomic_DNA"/>
</dbReference>
<dbReference type="PATRIC" id="fig|423471.3.peg.3199"/>
<dbReference type="AlphaFoldDB" id="G5J7G5"/>
<sequence length="288" mass="30792">MVDDGLNEAEEQFTYTLADEQPDYFVDPNAESVTITIEGVDGIFFGTPGRDIFDAGLTPPGFDGVNNTVFAREGDDLIDTVGGSGGNTLYGEQDNDTFILGGDDTAFGGQGNDRFFLLGGNNIITGDSGADQFWIAVAEIPESSNTINDFNSVEEDKIGIAGLRIGFDDLTLTADGNDTLIILGNDQLARLIDIDPNSLTEADFIFLDDDPLLPTVSIEVTPPSVLEGGPDDTGTITFNVDQEVPAEGLSVFLDIEDFDVFEAQFDPLVPNDLIIQGTEGRSLRVDSV</sequence>
<dbReference type="SUPFAM" id="SSF51120">
    <property type="entry name" value="beta-Roll"/>
    <property type="match status" value="1"/>
</dbReference>
<gene>
    <name evidence="1" type="ORF">CWATWH0003_3405</name>
</gene>
<comment type="caution">
    <text evidence="1">The sequence shown here is derived from an EMBL/GenBank/DDBJ whole genome shotgun (WGS) entry which is preliminary data.</text>
</comment>
<dbReference type="Proteomes" id="UP000003477">
    <property type="component" value="Unassembled WGS sequence"/>
</dbReference>
<protein>
    <submittedName>
        <fullName evidence="1">Hemolysin-type calcium-binding region</fullName>
    </submittedName>
</protein>
<evidence type="ECO:0000313" key="2">
    <source>
        <dbReference type="Proteomes" id="UP000003477"/>
    </source>
</evidence>
<dbReference type="Gene3D" id="2.150.10.10">
    <property type="entry name" value="Serralysin-like metalloprotease, C-terminal"/>
    <property type="match status" value="1"/>
</dbReference>
<dbReference type="GO" id="GO:0005509">
    <property type="term" value="F:calcium ion binding"/>
    <property type="evidence" value="ECO:0007669"/>
    <property type="project" value="InterPro"/>
</dbReference>
<dbReference type="InterPro" id="IPR011049">
    <property type="entry name" value="Serralysin-like_metalloprot_C"/>
</dbReference>
<organism evidence="1 2">
    <name type="scientific">Crocosphaera watsonii WH 0003</name>
    <dbReference type="NCBI Taxonomy" id="423471"/>
    <lineage>
        <taxon>Bacteria</taxon>
        <taxon>Bacillati</taxon>
        <taxon>Cyanobacteriota</taxon>
        <taxon>Cyanophyceae</taxon>
        <taxon>Oscillatoriophycideae</taxon>
        <taxon>Chroococcales</taxon>
        <taxon>Aphanothecaceae</taxon>
        <taxon>Crocosphaera</taxon>
    </lineage>
</organism>
<dbReference type="InterPro" id="IPR001343">
    <property type="entry name" value="Hemolysn_Ca-bd"/>
</dbReference>
<name>G5J7G5_CROWT</name>
<evidence type="ECO:0000313" key="1">
    <source>
        <dbReference type="EMBL" id="EHJ11871.1"/>
    </source>
</evidence>
<proteinExistence type="predicted"/>
<reference evidence="1 2" key="1">
    <citation type="journal article" date="2011" name="Front. Microbiol.">
        <title>Two Strains of Crocosphaera watsonii with Highly Conserved Genomes are Distinguished by Strain-Specific Features.</title>
        <authorList>
            <person name="Bench S.R."/>
            <person name="Ilikchyan I.N."/>
            <person name="Tripp H.J."/>
            <person name="Zehr J.P."/>
        </authorList>
    </citation>
    <scope>NUCLEOTIDE SEQUENCE [LARGE SCALE GENOMIC DNA]</scope>
    <source>
        <strain evidence="1 2">WH 0003</strain>
    </source>
</reference>
<accession>G5J7G5</accession>
<dbReference type="Pfam" id="PF00353">
    <property type="entry name" value="HemolysinCabind"/>
    <property type="match status" value="1"/>
</dbReference>